<evidence type="ECO:0000256" key="3">
    <source>
        <dbReference type="ARBA" id="ARBA00022723"/>
    </source>
</evidence>
<dbReference type="AlphaFoldDB" id="A0A1H4WTY6"/>
<keyword evidence="2 6" id="KW-0645">Protease</keyword>
<dbReference type="Gene3D" id="2.60.120.380">
    <property type="match status" value="1"/>
</dbReference>
<dbReference type="PANTHER" id="PTHR43806">
    <property type="entry name" value="PEPTIDASE S8"/>
    <property type="match status" value="1"/>
</dbReference>
<evidence type="ECO:0000256" key="6">
    <source>
        <dbReference type="PROSITE-ProRule" id="PRU01240"/>
    </source>
</evidence>
<dbReference type="InterPro" id="IPR034202">
    <property type="entry name" value="Subtilisin_Carlsberg-like"/>
</dbReference>
<feature type="signal peptide" evidence="7">
    <location>
        <begin position="1"/>
        <end position="21"/>
    </location>
</feature>
<name>A0A1H4WTY6_PSEAG</name>
<dbReference type="InterPro" id="IPR015500">
    <property type="entry name" value="Peptidase_S8_subtilisin-rel"/>
</dbReference>
<organism evidence="10 11">
    <name type="scientific">Pseudomonas anguilliseptica</name>
    <dbReference type="NCBI Taxonomy" id="53406"/>
    <lineage>
        <taxon>Bacteria</taxon>
        <taxon>Pseudomonadati</taxon>
        <taxon>Pseudomonadota</taxon>
        <taxon>Gammaproteobacteria</taxon>
        <taxon>Pseudomonadales</taxon>
        <taxon>Pseudomonadaceae</taxon>
        <taxon>Pseudomonas</taxon>
    </lineage>
</organism>
<keyword evidence="11" id="KW-1185">Reference proteome</keyword>
<dbReference type="SUPFAM" id="SSF52743">
    <property type="entry name" value="Subtilisin-like"/>
    <property type="match status" value="1"/>
</dbReference>
<keyword evidence="5 6" id="KW-0720">Serine protease</keyword>
<dbReference type="GO" id="GO:0005615">
    <property type="term" value="C:extracellular space"/>
    <property type="evidence" value="ECO:0007669"/>
    <property type="project" value="TreeGrafter"/>
</dbReference>
<dbReference type="PROSITE" id="PS00138">
    <property type="entry name" value="SUBTILASE_SER"/>
    <property type="match status" value="1"/>
</dbReference>
<evidence type="ECO:0000256" key="5">
    <source>
        <dbReference type="ARBA" id="ARBA00022825"/>
    </source>
</evidence>
<dbReference type="InterPro" id="IPR000209">
    <property type="entry name" value="Peptidase_S8/S53_dom"/>
</dbReference>
<evidence type="ECO:0000256" key="1">
    <source>
        <dbReference type="ARBA" id="ARBA00011073"/>
    </source>
</evidence>
<sequence>MQGFQRTTALLLLLSAGWAYAQADEKPSFAAQAQIAVDDQQSPRYIIKYKELTPSPMSQANQPQPLSAGKFESLAAQRLLSQAQVQPLMQLDSQAASVAHLSPAQLKQLQANPAVDYIELDPRRYLMAEQVPYGIPMVQADLLPDNAISNMKVCIVDSGYDLGHQDLPSAGITGNDGYGSVDSGNWYEDGDGHGTHVAGTIAALGGNDLGVVGVSPSGNLGLHIVKVLNNSGNWAYGSDLVMAIQQCRAAGSTVISMSLGGGASSVTERNAMDAAYQNGVLVVAAAGNSGNSTLSYPASYDSVVSVAAVDSSGNRASFSQYNNQVEVAAPGVGVRSTLPGNNYASYNGTSMATPHVSAVYALVWSQHRQCTPAQIRKVVNSTAEDRGTPGRDPYYGYGIVKAKRASDLIAQRGCDATGGDNGEEKTYPNLSGARDAWVRYNVVVPSGAQRLTVRISGGSGDADLYTRLGNQPSTSQWTCRPYLDGNQETCTQENPAAGTWHIGVRGYSSFSGVTLYWRYE</sequence>
<feature type="domain" description="Peptidase S8/S53" evidence="8">
    <location>
        <begin position="150"/>
        <end position="398"/>
    </location>
</feature>
<dbReference type="Gene3D" id="3.30.70.80">
    <property type="entry name" value="Peptidase S8 propeptide/proteinase inhibitor I9"/>
    <property type="match status" value="1"/>
</dbReference>
<dbReference type="InterPro" id="IPR007280">
    <property type="entry name" value="Peptidase_C_arc/bac"/>
</dbReference>
<keyword evidence="7" id="KW-0732">Signal</keyword>
<dbReference type="Proteomes" id="UP000242849">
    <property type="component" value="Unassembled WGS sequence"/>
</dbReference>
<keyword evidence="4 6" id="KW-0378">Hydrolase</keyword>
<dbReference type="PROSITE" id="PS51892">
    <property type="entry name" value="SUBTILASE"/>
    <property type="match status" value="1"/>
</dbReference>
<comment type="similarity">
    <text evidence="1 6">Belongs to the peptidase S8 family.</text>
</comment>
<dbReference type="Pfam" id="PF00082">
    <property type="entry name" value="Peptidase_S8"/>
    <property type="match status" value="1"/>
</dbReference>
<keyword evidence="3" id="KW-0479">Metal-binding</keyword>
<evidence type="ECO:0000256" key="7">
    <source>
        <dbReference type="SAM" id="SignalP"/>
    </source>
</evidence>
<dbReference type="InterPro" id="IPR037045">
    <property type="entry name" value="S8pro/Inhibitor_I9_sf"/>
</dbReference>
<protein>
    <submittedName>
        <fullName evidence="10">Serine protease</fullName>
    </submittedName>
</protein>
<dbReference type="GO" id="GO:0004252">
    <property type="term" value="F:serine-type endopeptidase activity"/>
    <property type="evidence" value="ECO:0007669"/>
    <property type="project" value="UniProtKB-UniRule"/>
</dbReference>
<feature type="domain" description="Peptidase C-terminal archaeal/bacterial" evidence="9">
    <location>
        <begin position="440"/>
        <end position="506"/>
    </location>
</feature>
<dbReference type="EMBL" id="FNSC01000001">
    <property type="protein sequence ID" value="SEC96091.1"/>
    <property type="molecule type" value="Genomic_DNA"/>
</dbReference>
<dbReference type="InterPro" id="IPR050131">
    <property type="entry name" value="Peptidase_S8_subtilisin-like"/>
</dbReference>
<feature type="chain" id="PRO_5017394066" evidence="7">
    <location>
        <begin position="22"/>
        <end position="520"/>
    </location>
</feature>
<evidence type="ECO:0000256" key="4">
    <source>
        <dbReference type="ARBA" id="ARBA00022801"/>
    </source>
</evidence>
<dbReference type="InterPro" id="IPR023828">
    <property type="entry name" value="Peptidase_S8_Ser-AS"/>
</dbReference>
<accession>A0A1H4WTY6</accession>
<evidence type="ECO:0000313" key="10">
    <source>
        <dbReference type="EMBL" id="SEC96091.1"/>
    </source>
</evidence>
<dbReference type="InterPro" id="IPR036852">
    <property type="entry name" value="Peptidase_S8/S53_dom_sf"/>
</dbReference>
<dbReference type="RefSeq" id="WP_090379219.1">
    <property type="nucleotide sequence ID" value="NZ_FNSC01000001.1"/>
</dbReference>
<dbReference type="STRING" id="53406.SAMN05421553_1755"/>
<reference evidence="11" key="1">
    <citation type="submission" date="2016-10" db="EMBL/GenBank/DDBJ databases">
        <authorList>
            <person name="Varghese N."/>
            <person name="Submissions S."/>
        </authorList>
    </citation>
    <scope>NUCLEOTIDE SEQUENCE [LARGE SCALE GENOMIC DNA]</scope>
    <source>
        <strain evidence="11">DSM 12111</strain>
    </source>
</reference>
<dbReference type="GO" id="GO:0046872">
    <property type="term" value="F:metal ion binding"/>
    <property type="evidence" value="ECO:0007669"/>
    <property type="project" value="UniProtKB-KW"/>
</dbReference>
<proteinExistence type="inferred from homology"/>
<evidence type="ECO:0000256" key="2">
    <source>
        <dbReference type="ARBA" id="ARBA00022670"/>
    </source>
</evidence>
<dbReference type="InterPro" id="IPR022398">
    <property type="entry name" value="Peptidase_S8_His-AS"/>
</dbReference>
<evidence type="ECO:0000313" key="11">
    <source>
        <dbReference type="Proteomes" id="UP000242849"/>
    </source>
</evidence>
<dbReference type="Pfam" id="PF04151">
    <property type="entry name" value="PPC"/>
    <property type="match status" value="1"/>
</dbReference>
<dbReference type="CDD" id="cd07477">
    <property type="entry name" value="Peptidases_S8_Subtilisin_subset"/>
    <property type="match status" value="1"/>
</dbReference>
<feature type="active site" description="Charge relay system" evidence="6">
    <location>
        <position position="157"/>
    </location>
</feature>
<feature type="active site" description="Charge relay system" evidence="6">
    <location>
        <position position="350"/>
    </location>
</feature>
<evidence type="ECO:0000259" key="8">
    <source>
        <dbReference type="Pfam" id="PF00082"/>
    </source>
</evidence>
<dbReference type="OrthoDB" id="5360469at2"/>
<gene>
    <name evidence="10" type="ORF">SAMN05421553_1755</name>
</gene>
<evidence type="ECO:0000259" key="9">
    <source>
        <dbReference type="Pfam" id="PF04151"/>
    </source>
</evidence>
<dbReference type="PROSITE" id="PS00137">
    <property type="entry name" value="SUBTILASE_HIS"/>
    <property type="match status" value="1"/>
</dbReference>
<feature type="active site" description="Charge relay system" evidence="6">
    <location>
        <position position="193"/>
    </location>
</feature>
<dbReference type="Gene3D" id="3.40.50.200">
    <property type="entry name" value="Peptidase S8/S53 domain"/>
    <property type="match status" value="1"/>
</dbReference>
<dbReference type="PANTHER" id="PTHR43806:SF11">
    <property type="entry name" value="CEREVISIN-RELATED"/>
    <property type="match status" value="1"/>
</dbReference>
<dbReference type="GO" id="GO:0006508">
    <property type="term" value="P:proteolysis"/>
    <property type="evidence" value="ECO:0007669"/>
    <property type="project" value="UniProtKB-KW"/>
</dbReference>
<dbReference type="PRINTS" id="PR00723">
    <property type="entry name" value="SUBTILISIN"/>
</dbReference>